<feature type="domain" description="3'-5' exonuclease" evidence="2">
    <location>
        <begin position="108"/>
        <end position="278"/>
    </location>
</feature>
<sequence length="401" mass="46474">METKENGKGKGGAKANVPETGTKGEKQLRSQNRIRKEKMGNYFKTKSEVNKLNLNLAQLDPESLAKRIKLNHLDEFPATSHPAPDAVSAFKIIEEVLKPVNLAKAREFWYVENKSKLEDMRKILTSKTVIGIDVEVDSDYSYVPIITLIQISCDTHDFVIDATKLFPFITESLQSIFLDNSIVKLVFGQNDVREFKRDFNLYFTALVDVQLVHRLATGIKYLPRLNDVVKIYLDKEMDKGNQLFPFKFRPLPDYILEYAKNDSMFLLECWEVMKEQHREYLLKEYKYKLVNDVILKPFSFSKSKSFKQEFEKISRSVPKGKQILFTDKNCFNVCMRILEWRKGVARMRDISVHNILSRAHVGKLCVEQPITVRYLGYVLPDVKAWERGWKEGLVKAIIGAE</sequence>
<organism evidence="3 4">
    <name type="scientific">Orchesella dallaii</name>
    <dbReference type="NCBI Taxonomy" id="48710"/>
    <lineage>
        <taxon>Eukaryota</taxon>
        <taxon>Metazoa</taxon>
        <taxon>Ecdysozoa</taxon>
        <taxon>Arthropoda</taxon>
        <taxon>Hexapoda</taxon>
        <taxon>Collembola</taxon>
        <taxon>Entomobryomorpha</taxon>
        <taxon>Entomobryoidea</taxon>
        <taxon>Orchesellidae</taxon>
        <taxon>Orchesellinae</taxon>
        <taxon>Orchesella</taxon>
    </lineage>
</organism>
<evidence type="ECO:0000259" key="2">
    <source>
        <dbReference type="SMART" id="SM00474"/>
    </source>
</evidence>
<feature type="region of interest" description="Disordered" evidence="1">
    <location>
        <begin position="1"/>
        <end position="40"/>
    </location>
</feature>
<keyword evidence="4" id="KW-1185">Reference proteome</keyword>
<proteinExistence type="predicted"/>
<protein>
    <recommendedName>
        <fullName evidence="2">3'-5' exonuclease domain-containing protein</fullName>
    </recommendedName>
</protein>
<evidence type="ECO:0000256" key="1">
    <source>
        <dbReference type="SAM" id="MobiDB-lite"/>
    </source>
</evidence>
<gene>
    <name evidence="3" type="ORF">ODALV1_LOCUS20768</name>
</gene>
<name>A0ABP1RAT6_9HEXA</name>
<evidence type="ECO:0000313" key="4">
    <source>
        <dbReference type="Proteomes" id="UP001642540"/>
    </source>
</evidence>
<dbReference type="SUPFAM" id="SSF47819">
    <property type="entry name" value="HRDC-like"/>
    <property type="match status" value="1"/>
</dbReference>
<dbReference type="InterPro" id="IPR012337">
    <property type="entry name" value="RNaseH-like_sf"/>
</dbReference>
<accession>A0ABP1RAT6</accession>
<reference evidence="3 4" key="1">
    <citation type="submission" date="2024-08" db="EMBL/GenBank/DDBJ databases">
        <authorList>
            <person name="Cucini C."/>
            <person name="Frati F."/>
        </authorList>
    </citation>
    <scope>NUCLEOTIDE SEQUENCE [LARGE SCALE GENOMIC DNA]</scope>
</reference>
<dbReference type="InterPro" id="IPR002562">
    <property type="entry name" value="3'-5'_exonuclease_dom"/>
</dbReference>
<dbReference type="PANTHER" id="PTHR12124">
    <property type="entry name" value="POLYMYOSITIS/SCLERODERMA AUTOANTIGEN-RELATED"/>
    <property type="match status" value="1"/>
</dbReference>
<dbReference type="SMART" id="SM00474">
    <property type="entry name" value="35EXOc"/>
    <property type="match status" value="1"/>
</dbReference>
<dbReference type="Pfam" id="PF01612">
    <property type="entry name" value="DNA_pol_A_exo1"/>
    <property type="match status" value="1"/>
</dbReference>
<dbReference type="InterPro" id="IPR036397">
    <property type="entry name" value="RNaseH_sf"/>
</dbReference>
<dbReference type="Proteomes" id="UP001642540">
    <property type="component" value="Unassembled WGS sequence"/>
</dbReference>
<dbReference type="EMBL" id="CAXLJM020000068">
    <property type="protein sequence ID" value="CAL8124797.1"/>
    <property type="molecule type" value="Genomic_DNA"/>
</dbReference>
<dbReference type="PANTHER" id="PTHR12124:SF47">
    <property type="entry name" value="EXOSOME COMPONENT 10"/>
    <property type="match status" value="1"/>
</dbReference>
<dbReference type="InterPro" id="IPR010997">
    <property type="entry name" value="HRDC-like_sf"/>
</dbReference>
<dbReference type="SUPFAM" id="SSF53098">
    <property type="entry name" value="Ribonuclease H-like"/>
    <property type="match status" value="1"/>
</dbReference>
<comment type="caution">
    <text evidence="3">The sequence shown here is derived from an EMBL/GenBank/DDBJ whole genome shotgun (WGS) entry which is preliminary data.</text>
</comment>
<evidence type="ECO:0000313" key="3">
    <source>
        <dbReference type="EMBL" id="CAL8124797.1"/>
    </source>
</evidence>
<dbReference type="InterPro" id="IPR045092">
    <property type="entry name" value="Rrp6-like"/>
</dbReference>
<dbReference type="Gene3D" id="3.30.420.10">
    <property type="entry name" value="Ribonuclease H-like superfamily/Ribonuclease H"/>
    <property type="match status" value="1"/>
</dbReference>